<organism evidence="1 2">
    <name type="scientific">Streptomyces achmelvichensis</name>
    <dbReference type="NCBI Taxonomy" id="3134111"/>
    <lineage>
        <taxon>Bacteria</taxon>
        <taxon>Bacillati</taxon>
        <taxon>Actinomycetota</taxon>
        <taxon>Actinomycetes</taxon>
        <taxon>Kitasatosporales</taxon>
        <taxon>Streptomycetaceae</taxon>
        <taxon>Streptomyces</taxon>
    </lineage>
</organism>
<dbReference type="Proteomes" id="UP001377168">
    <property type="component" value="Unassembled WGS sequence"/>
</dbReference>
<reference evidence="1" key="1">
    <citation type="submission" date="2024-03" db="EMBL/GenBank/DDBJ databases">
        <title>Novel Streptomyces species of biotechnological and ecological value are a feature of Machair soil.</title>
        <authorList>
            <person name="Prole J.R."/>
            <person name="Goodfellow M."/>
            <person name="Allenby N."/>
            <person name="Ward A.C."/>
        </authorList>
    </citation>
    <scope>NUCLEOTIDE SEQUENCE</scope>
    <source>
        <strain evidence="1">MS2.AVA.5</strain>
    </source>
</reference>
<evidence type="ECO:0000313" key="2">
    <source>
        <dbReference type="Proteomes" id="UP001377168"/>
    </source>
</evidence>
<sequence>MTRQQHVWNGMRVPYITHWTAESVPQPKLIRLIGRGGEGIGYADEEPVTDRRHEALWHRSGLAQGRGRPDFARVNSLRQKRAMRLNLCQVCGEEATLADGRTLHLMGAATAITEGETTAAPPLHPVCALESIENCPFLKRSHSAALVEYSPLWGVAGVVHDPVTLAPLPNPGRRPEDLTHVHVADKAIRWTLANFTVISLHGVSAVSREDLVAMAKQDAGTTATGGPAMRPL</sequence>
<comment type="caution">
    <text evidence="1">The sequence shown here is derived from an EMBL/GenBank/DDBJ whole genome shotgun (WGS) entry which is preliminary data.</text>
</comment>
<gene>
    <name evidence="1" type="ORF">WKI67_03110</name>
</gene>
<keyword evidence="2" id="KW-1185">Reference proteome</keyword>
<proteinExistence type="predicted"/>
<evidence type="ECO:0000313" key="1">
    <source>
        <dbReference type="EMBL" id="MEJ8632426.1"/>
    </source>
</evidence>
<accession>A0ACC6PM21</accession>
<name>A0ACC6PM21_9ACTN</name>
<dbReference type="EMBL" id="JBBKAJ010000018">
    <property type="protein sequence ID" value="MEJ8632426.1"/>
    <property type="molecule type" value="Genomic_DNA"/>
</dbReference>
<protein>
    <submittedName>
        <fullName evidence="1">Uncharacterized protein</fullName>
    </submittedName>
</protein>